<dbReference type="Gene3D" id="2.120.10.30">
    <property type="entry name" value="TolB, C-terminal domain"/>
    <property type="match status" value="1"/>
</dbReference>
<evidence type="ECO:0000313" key="1">
    <source>
        <dbReference type="EMBL" id="GAC79080.1"/>
    </source>
</evidence>
<dbReference type="SUPFAM" id="SSF63829">
    <property type="entry name" value="Calcium-dependent phosphotriesterase"/>
    <property type="match status" value="1"/>
</dbReference>
<comment type="caution">
    <text evidence="1">The sequence shown here is derived from an EMBL/GenBank/DDBJ whole genome shotgun (WGS) entry which is preliminary data.</text>
</comment>
<dbReference type="eggNOG" id="COG3386">
    <property type="taxonomic scope" value="Bacteria"/>
</dbReference>
<evidence type="ECO:0000313" key="2">
    <source>
        <dbReference type="Proteomes" id="UP000035009"/>
    </source>
</evidence>
<reference evidence="1 2" key="1">
    <citation type="submission" date="2013-02" db="EMBL/GenBank/DDBJ databases">
        <title>Whole genome shotgun sequence of Gordonia malaquae NBRC 108250.</title>
        <authorList>
            <person name="Yoshida I."/>
            <person name="Hosoyama A."/>
            <person name="Tsuchikane K."/>
            <person name="Ando Y."/>
            <person name="Baba S."/>
            <person name="Ohji S."/>
            <person name="Hamada M."/>
            <person name="Tamura T."/>
            <person name="Yamazoe A."/>
            <person name="Yamazaki S."/>
            <person name="Fujita N."/>
        </authorList>
    </citation>
    <scope>NUCLEOTIDE SEQUENCE [LARGE SCALE GENOMIC DNA]</scope>
    <source>
        <strain evidence="1 2">NBRC 108250</strain>
    </source>
</reference>
<sequence>MSDDALCARAGACRPQYSPFRVDGDEGGGMRKTIAASVLVAGLAAATVVAPTASASPACTTSSVRTLIPAPVPVLSWVENLGYDKAGGLWVSRVQQNVVERYDARGRKTGTVRVDSPGAVRLGPNGRMYVTSGDTTINMIPGLPLRGRIISFDPTAAKPTARTVARGLGMPNGMAITRDGTMYVADSNLGVVKVRKDGSIDRSWTVRAPKNLAPNATVNGTGMNGIVISGRVAYVTMTQSLTGRVLRIPLEDPSKTRVAADLTSPWPGVVDDIALVGDSTIAAATTTGQLIVVDLPTGKRCAVNAGRPITSVALAPDKRSLVLGSEDGTVAELTGRR</sequence>
<name>M3UI43_GORML</name>
<dbReference type="InterPro" id="IPR011042">
    <property type="entry name" value="6-blade_b-propeller_TolB-like"/>
</dbReference>
<dbReference type="EMBL" id="BAOP01000007">
    <property type="protein sequence ID" value="GAC79080.1"/>
    <property type="molecule type" value="Genomic_DNA"/>
</dbReference>
<evidence type="ECO:0008006" key="3">
    <source>
        <dbReference type="Google" id="ProtNLM"/>
    </source>
</evidence>
<dbReference type="Proteomes" id="UP000035009">
    <property type="component" value="Unassembled WGS sequence"/>
</dbReference>
<keyword evidence="2" id="KW-1185">Reference proteome</keyword>
<dbReference type="STRING" id="410332.SAMN04488550_3858"/>
<proteinExistence type="predicted"/>
<gene>
    <name evidence="1" type="ORF">GM1_007_00390</name>
</gene>
<dbReference type="AlphaFoldDB" id="M3UI43"/>
<organism evidence="1 2">
    <name type="scientific">Gordonia malaquae NBRC 108250</name>
    <dbReference type="NCBI Taxonomy" id="1223542"/>
    <lineage>
        <taxon>Bacteria</taxon>
        <taxon>Bacillati</taxon>
        <taxon>Actinomycetota</taxon>
        <taxon>Actinomycetes</taxon>
        <taxon>Mycobacteriales</taxon>
        <taxon>Gordoniaceae</taxon>
        <taxon>Gordonia</taxon>
    </lineage>
</organism>
<protein>
    <recommendedName>
        <fullName evidence="3">SMP-30/Gluconolactonase/LRE-like region domain-containing protein</fullName>
    </recommendedName>
</protein>
<accession>M3UI43</accession>